<dbReference type="AlphaFoldDB" id="A0AAD7FGE5"/>
<dbReference type="Gene3D" id="3.80.10.10">
    <property type="entry name" value="Ribonuclease Inhibitor"/>
    <property type="match status" value="1"/>
</dbReference>
<dbReference type="Proteomes" id="UP001221142">
    <property type="component" value="Unassembled WGS sequence"/>
</dbReference>
<name>A0AAD7FGE5_9AGAR</name>
<sequence>MLGPSQELVLEILDFLAIPLAIPAEGSPDHAALSSCSLVCKSWSTISQRLLFRRVVIDDTWLHSPFRIGMGRPFNRTLSFHQAITADTPKSRWLRDCVQSLVLRSRMTHQVMDILTSLPNLVDLDISGISCLFNDEEFGRLRPSPPPIRSLRVDTDHSGPILLMAGESWPFVVRVIATLPTLRMLEFTGSTFEFIPPMPSDVASPLGLDLVSFKFNSKWVQDSSSFLAHLTGGRTDPQPLQMHSHMLTAAARVPVDLETILSAYGPHLRSLSTAGLLKDPSVLSLCTRLERFECGIIPTDEIVDAIPCTITALCVTNVAPDYTLQIKLLAGFVAPAVDHAPVEYLIQQLETFSRLRVFTWVGPVGPGFGVLQTRCGELGVEFRERPMGSLTDDHVEISLRRDILRV</sequence>
<comment type="caution">
    <text evidence="1">The sequence shown here is derived from an EMBL/GenBank/DDBJ whole genome shotgun (WGS) entry which is preliminary data.</text>
</comment>
<keyword evidence="2" id="KW-1185">Reference proteome</keyword>
<dbReference type="EMBL" id="JARKIF010000019">
    <property type="protein sequence ID" value="KAJ7618726.1"/>
    <property type="molecule type" value="Genomic_DNA"/>
</dbReference>
<proteinExistence type="predicted"/>
<evidence type="ECO:0000313" key="2">
    <source>
        <dbReference type="Proteomes" id="UP001221142"/>
    </source>
</evidence>
<evidence type="ECO:0000313" key="1">
    <source>
        <dbReference type="EMBL" id="KAJ7618726.1"/>
    </source>
</evidence>
<reference evidence="1" key="1">
    <citation type="submission" date="2023-03" db="EMBL/GenBank/DDBJ databases">
        <title>Massive genome expansion in bonnet fungi (Mycena s.s.) driven by repeated elements and novel gene families across ecological guilds.</title>
        <authorList>
            <consortium name="Lawrence Berkeley National Laboratory"/>
            <person name="Harder C.B."/>
            <person name="Miyauchi S."/>
            <person name="Viragh M."/>
            <person name="Kuo A."/>
            <person name="Thoen E."/>
            <person name="Andreopoulos B."/>
            <person name="Lu D."/>
            <person name="Skrede I."/>
            <person name="Drula E."/>
            <person name="Henrissat B."/>
            <person name="Morin E."/>
            <person name="Kohler A."/>
            <person name="Barry K."/>
            <person name="LaButti K."/>
            <person name="Morin E."/>
            <person name="Salamov A."/>
            <person name="Lipzen A."/>
            <person name="Mereny Z."/>
            <person name="Hegedus B."/>
            <person name="Baldrian P."/>
            <person name="Stursova M."/>
            <person name="Weitz H."/>
            <person name="Taylor A."/>
            <person name="Grigoriev I.V."/>
            <person name="Nagy L.G."/>
            <person name="Martin F."/>
            <person name="Kauserud H."/>
        </authorList>
    </citation>
    <scope>NUCLEOTIDE SEQUENCE</scope>
    <source>
        <strain evidence="1">9284</strain>
    </source>
</reference>
<organism evidence="1 2">
    <name type="scientific">Roridomyces roridus</name>
    <dbReference type="NCBI Taxonomy" id="1738132"/>
    <lineage>
        <taxon>Eukaryota</taxon>
        <taxon>Fungi</taxon>
        <taxon>Dikarya</taxon>
        <taxon>Basidiomycota</taxon>
        <taxon>Agaricomycotina</taxon>
        <taxon>Agaricomycetes</taxon>
        <taxon>Agaricomycetidae</taxon>
        <taxon>Agaricales</taxon>
        <taxon>Marasmiineae</taxon>
        <taxon>Mycenaceae</taxon>
        <taxon>Roridomyces</taxon>
    </lineage>
</organism>
<dbReference type="InterPro" id="IPR032675">
    <property type="entry name" value="LRR_dom_sf"/>
</dbReference>
<protein>
    <recommendedName>
        <fullName evidence="3">F-box domain-containing protein</fullName>
    </recommendedName>
</protein>
<accession>A0AAD7FGE5</accession>
<gene>
    <name evidence="1" type="ORF">FB45DRAFT_932296</name>
</gene>
<evidence type="ECO:0008006" key="3">
    <source>
        <dbReference type="Google" id="ProtNLM"/>
    </source>
</evidence>